<evidence type="ECO:0000259" key="5">
    <source>
        <dbReference type="SMART" id="SM00662"/>
    </source>
</evidence>
<dbReference type="CDD" id="cd07031">
    <property type="entry name" value="RNAP_II_RPB3"/>
    <property type="match status" value="1"/>
</dbReference>
<organism evidence="6 7">
    <name type="scientific">Saitozyma podzolica</name>
    <dbReference type="NCBI Taxonomy" id="1890683"/>
    <lineage>
        <taxon>Eukaryota</taxon>
        <taxon>Fungi</taxon>
        <taxon>Dikarya</taxon>
        <taxon>Basidiomycota</taxon>
        <taxon>Agaricomycotina</taxon>
        <taxon>Tremellomycetes</taxon>
        <taxon>Tremellales</taxon>
        <taxon>Trimorphomycetaceae</taxon>
        <taxon>Saitozyma</taxon>
    </lineage>
</organism>
<comment type="caution">
    <text evidence="6">The sequence shown here is derived from an EMBL/GenBank/DDBJ whole genome shotgun (WGS) entry which is preliminary data.</text>
</comment>
<dbReference type="PROSITE" id="PS00446">
    <property type="entry name" value="RNA_POL_D_30KD"/>
    <property type="match status" value="1"/>
</dbReference>
<feature type="compositionally biased region" description="Gly residues" evidence="4">
    <location>
        <begin position="369"/>
        <end position="390"/>
    </location>
</feature>
<comment type="similarity">
    <text evidence="3">Belongs to the archaeal Rpo3/eukaryotic RPB3 RNA polymerase subunit family.</text>
</comment>
<dbReference type="GO" id="GO:0003899">
    <property type="term" value="F:DNA-directed RNA polymerase activity"/>
    <property type="evidence" value="ECO:0007669"/>
    <property type="project" value="InterPro"/>
</dbReference>
<evidence type="ECO:0000313" key="6">
    <source>
        <dbReference type="EMBL" id="RSH81383.1"/>
    </source>
</evidence>
<dbReference type="GO" id="GO:0046983">
    <property type="term" value="F:protein dimerization activity"/>
    <property type="evidence" value="ECO:0007669"/>
    <property type="project" value="InterPro"/>
</dbReference>
<feature type="region of interest" description="Disordered" evidence="4">
    <location>
        <begin position="1"/>
        <end position="34"/>
    </location>
</feature>
<dbReference type="Gene3D" id="2.170.120.12">
    <property type="entry name" value="DNA-directed RNA polymerase, insert domain"/>
    <property type="match status" value="1"/>
</dbReference>
<dbReference type="SUPFAM" id="SSF56553">
    <property type="entry name" value="Insert subdomain of RNA polymerase alpha subunit"/>
    <property type="match status" value="1"/>
</dbReference>
<dbReference type="Pfam" id="PF01193">
    <property type="entry name" value="RNA_pol_L"/>
    <property type="match status" value="1"/>
</dbReference>
<keyword evidence="2" id="KW-0804">Transcription</keyword>
<evidence type="ECO:0000256" key="4">
    <source>
        <dbReference type="SAM" id="MobiDB-lite"/>
    </source>
</evidence>
<dbReference type="GO" id="GO:0003677">
    <property type="term" value="F:DNA binding"/>
    <property type="evidence" value="ECO:0007669"/>
    <property type="project" value="InterPro"/>
</dbReference>
<dbReference type="PANTHER" id="PTHR11800">
    <property type="entry name" value="DNA-DIRECTED RNA POLYMERASE"/>
    <property type="match status" value="1"/>
</dbReference>
<evidence type="ECO:0000256" key="3">
    <source>
        <dbReference type="ARBA" id="ARBA00025804"/>
    </source>
</evidence>
<proteinExistence type="inferred from homology"/>
<dbReference type="OrthoDB" id="270173at2759"/>
<keyword evidence="7" id="KW-1185">Reference proteome</keyword>
<dbReference type="AlphaFoldDB" id="A0A427XRE7"/>
<protein>
    <submittedName>
        <fullName evidence="6">45 kDa subunit of RNA polymerase II</fullName>
    </submittedName>
</protein>
<feature type="compositionally biased region" description="Low complexity" evidence="4">
    <location>
        <begin position="1"/>
        <end position="26"/>
    </location>
</feature>
<dbReference type="Pfam" id="PF01000">
    <property type="entry name" value="RNA_pol_A_bac"/>
    <property type="match status" value="1"/>
</dbReference>
<dbReference type="InterPro" id="IPR022842">
    <property type="entry name" value="RNAP_Rpo3/Rpb3/RPAC1"/>
</dbReference>
<dbReference type="Proteomes" id="UP000279259">
    <property type="component" value="Unassembled WGS sequence"/>
</dbReference>
<dbReference type="STRING" id="1890683.A0A427XRE7"/>
<dbReference type="SUPFAM" id="SSF55257">
    <property type="entry name" value="RBP11-like subunits of RNA polymerase"/>
    <property type="match status" value="1"/>
</dbReference>
<dbReference type="GO" id="GO:0006366">
    <property type="term" value="P:transcription by RNA polymerase II"/>
    <property type="evidence" value="ECO:0007669"/>
    <property type="project" value="TreeGrafter"/>
</dbReference>
<dbReference type="EMBL" id="RSCD01000031">
    <property type="protein sequence ID" value="RSH81383.1"/>
    <property type="molecule type" value="Genomic_DNA"/>
</dbReference>
<feature type="region of interest" description="Disordered" evidence="4">
    <location>
        <begin position="369"/>
        <end position="409"/>
    </location>
</feature>
<gene>
    <name evidence="6" type="primary">RPB3</name>
    <name evidence="6" type="ORF">EHS25_006915</name>
</gene>
<dbReference type="PANTHER" id="PTHR11800:SF2">
    <property type="entry name" value="DNA-DIRECTED RNA POLYMERASE II SUBUNIT RPB3"/>
    <property type="match status" value="1"/>
</dbReference>
<dbReference type="SMART" id="SM00662">
    <property type="entry name" value="RPOLD"/>
    <property type="match status" value="1"/>
</dbReference>
<dbReference type="Gene3D" id="3.30.1360.10">
    <property type="entry name" value="RNA polymerase, RBP11-like subunit"/>
    <property type="match status" value="1"/>
</dbReference>
<accession>A0A427XRE7</accession>
<reference evidence="6 7" key="1">
    <citation type="submission" date="2018-11" db="EMBL/GenBank/DDBJ databases">
        <title>Genome sequence of Saitozyma podzolica DSM 27192.</title>
        <authorList>
            <person name="Aliyu H."/>
            <person name="Gorte O."/>
            <person name="Ochsenreither K."/>
        </authorList>
    </citation>
    <scope>NUCLEOTIDE SEQUENCE [LARGE SCALE GENOMIC DNA]</scope>
    <source>
        <strain evidence="6 7">DSM 27192</strain>
    </source>
</reference>
<name>A0A427XRE7_9TREE</name>
<dbReference type="InterPro" id="IPR036643">
    <property type="entry name" value="RNApol_insert_sf"/>
</dbReference>
<keyword evidence="1" id="KW-0240">DNA-directed RNA polymerase</keyword>
<evidence type="ECO:0000256" key="1">
    <source>
        <dbReference type="ARBA" id="ARBA00022478"/>
    </source>
</evidence>
<evidence type="ECO:0000256" key="2">
    <source>
        <dbReference type="ARBA" id="ARBA00023163"/>
    </source>
</evidence>
<dbReference type="HAMAP" id="MF_00320">
    <property type="entry name" value="RNApol_arch_Rpo3"/>
    <property type="match status" value="1"/>
</dbReference>
<dbReference type="InterPro" id="IPR001514">
    <property type="entry name" value="DNA-dir_RNA_pol_30-40kDasu_CS"/>
</dbReference>
<dbReference type="GO" id="GO:0005665">
    <property type="term" value="C:RNA polymerase II, core complex"/>
    <property type="evidence" value="ECO:0007669"/>
    <property type="project" value="TreeGrafter"/>
</dbReference>
<feature type="domain" description="DNA-directed RNA polymerase RpoA/D/Rpb3-type" evidence="5">
    <location>
        <begin position="51"/>
        <end position="322"/>
    </location>
</feature>
<dbReference type="InterPro" id="IPR050518">
    <property type="entry name" value="Rpo3/RPB3_RNA_Pol_subunit"/>
</dbReference>
<dbReference type="InterPro" id="IPR036603">
    <property type="entry name" value="RBP11-like"/>
</dbReference>
<dbReference type="InterPro" id="IPR011263">
    <property type="entry name" value="DNA-dir_RNA_pol_RpoA/D/Rpb3"/>
</dbReference>
<evidence type="ECO:0000313" key="7">
    <source>
        <dbReference type="Proteomes" id="UP000279259"/>
    </source>
</evidence>
<dbReference type="InterPro" id="IPR011262">
    <property type="entry name" value="DNA-dir_RNA_pol_insert"/>
</dbReference>
<sequence length="409" mass="42746">MNGYSNGPSSAGPSAAAGAADGDPNALPTVEIPLGPTNQPRLFVRNLTDKEATFHLSGVETAYANSLRRTMMADVPTIAIDQVLFLQNTSPLPDEMLAHRLGLVPLISRNVINGLRYTRDCSCDEGCYYCMVTLKLKVSNHAGGSGGNFMSVTSDMLEIIPTPPPNPYGSTPGLDGPDLEIVNNRDPELGMPVGKGEPSVPPILLAKMSRGQEIELICKAYKGIAKYHAKWSPLSAVAYEYDPYNKLRHTTYWYESDPKTEWPLSSNAAFEQPPNPDAPFDFNAVPSTFYMSAESVGSMPVRQVVEQGLDIMMDNLASLVLAVQEETGADEEDEEGMPGMVEPDMGAGMTMGGGAGGPNGDGGYGQGGYGGGGGGGGWGAPAGGAPGWAGSGMSPSGDSACTVPPGLST</sequence>